<keyword evidence="6" id="KW-0663">Pyridoxal phosphate</keyword>
<dbReference type="InterPro" id="IPR015421">
    <property type="entry name" value="PyrdxlP-dep_Trfase_major"/>
</dbReference>
<feature type="domain" description="Aminotransferase class I/classII large" evidence="10">
    <location>
        <begin position="23"/>
        <end position="337"/>
    </location>
</feature>
<dbReference type="UniPathway" id="UPA00148"/>
<evidence type="ECO:0000256" key="4">
    <source>
        <dbReference type="ARBA" id="ARBA00012285"/>
    </source>
</evidence>
<dbReference type="InterPro" id="IPR015422">
    <property type="entry name" value="PyrdxlP-dep_Trfase_small"/>
</dbReference>
<evidence type="ECO:0000256" key="5">
    <source>
        <dbReference type="ARBA" id="ARBA00022573"/>
    </source>
</evidence>
<dbReference type="NCBIfam" id="TIGR01140">
    <property type="entry name" value="L_thr_O3P_dcar"/>
    <property type="match status" value="1"/>
</dbReference>
<comment type="function">
    <text evidence="2">Decarboxylates L-threonine-O-3-phosphate to yield (R)-1-amino-2-propanol O-2-phosphate, the precursor for the linkage between the nucleotide loop and the corrin ring in cobalamin.</text>
</comment>
<dbReference type="GO" id="GO:0009236">
    <property type="term" value="P:cobalamin biosynthetic process"/>
    <property type="evidence" value="ECO:0007669"/>
    <property type="project" value="UniProtKB-UniPathway"/>
</dbReference>
<evidence type="ECO:0000256" key="2">
    <source>
        <dbReference type="ARBA" id="ARBA00003444"/>
    </source>
</evidence>
<evidence type="ECO:0000313" key="13">
    <source>
        <dbReference type="EMBL" id="NFN34242.1"/>
    </source>
</evidence>
<proteinExistence type="predicted"/>
<keyword evidence="7 11" id="KW-0456">Lyase</keyword>
<dbReference type="SUPFAM" id="SSF53383">
    <property type="entry name" value="PLP-dependent transferases"/>
    <property type="match status" value="1"/>
</dbReference>
<dbReference type="InterPro" id="IPR015424">
    <property type="entry name" value="PyrdxlP-dep_Trfase"/>
</dbReference>
<evidence type="ECO:0000256" key="1">
    <source>
        <dbReference type="ARBA" id="ARBA00001933"/>
    </source>
</evidence>
<dbReference type="GO" id="GO:0030170">
    <property type="term" value="F:pyridoxal phosphate binding"/>
    <property type="evidence" value="ECO:0007669"/>
    <property type="project" value="InterPro"/>
</dbReference>
<dbReference type="AlphaFoldDB" id="A0A0C2N3T1"/>
<comment type="catalytic activity">
    <reaction evidence="9">
        <text>O-phospho-L-threonine + H(+) = (R)-1-aminopropan-2-yl phosphate + CO2</text>
        <dbReference type="Rhea" id="RHEA:11492"/>
        <dbReference type="ChEBI" id="CHEBI:15378"/>
        <dbReference type="ChEBI" id="CHEBI:16526"/>
        <dbReference type="ChEBI" id="CHEBI:58563"/>
        <dbReference type="ChEBI" id="CHEBI:58675"/>
        <dbReference type="EC" id="4.1.1.81"/>
    </reaction>
</comment>
<dbReference type="OrthoDB" id="9813612at2"/>
<protein>
    <recommendedName>
        <fullName evidence="4">threonine-phosphate decarboxylase</fullName>
        <ecNumber evidence="4">4.1.1.81</ecNumber>
    </recommendedName>
    <alternativeName>
        <fullName evidence="8">L-threonine-O-3-phosphate decarboxylase</fullName>
    </alternativeName>
</protein>
<dbReference type="Proteomes" id="UP000476820">
    <property type="component" value="Unassembled WGS sequence"/>
</dbReference>
<dbReference type="EC" id="4.1.1.81" evidence="4"/>
<evidence type="ECO:0000256" key="8">
    <source>
        <dbReference type="ARBA" id="ARBA00029996"/>
    </source>
</evidence>
<evidence type="ECO:0000313" key="14">
    <source>
        <dbReference type="Proteomes" id="UP000472355"/>
    </source>
</evidence>
<comment type="pathway">
    <text evidence="3">Cofactor biosynthesis; adenosylcobalamin biosynthesis.</text>
</comment>
<dbReference type="EMBL" id="SGKU01000053">
    <property type="protein sequence ID" value="NFA43883.1"/>
    <property type="molecule type" value="Genomic_DNA"/>
</dbReference>
<dbReference type="InterPro" id="IPR004839">
    <property type="entry name" value="Aminotransferase_I/II_large"/>
</dbReference>
<evidence type="ECO:0000313" key="15">
    <source>
        <dbReference type="Proteomes" id="UP000473681"/>
    </source>
</evidence>
<dbReference type="Gene3D" id="3.40.640.10">
    <property type="entry name" value="Type I PLP-dependent aspartate aminotransferase-like (Major domain)"/>
    <property type="match status" value="1"/>
</dbReference>
<evidence type="ECO:0000259" key="10">
    <source>
        <dbReference type="Pfam" id="PF00155"/>
    </source>
</evidence>
<dbReference type="InterPro" id="IPR004838">
    <property type="entry name" value="NHTrfase_class1_PyrdxlP-BS"/>
</dbReference>
<dbReference type="Gene3D" id="3.90.1150.10">
    <property type="entry name" value="Aspartate Aminotransferase, domain 1"/>
    <property type="match status" value="1"/>
</dbReference>
<dbReference type="Pfam" id="PF00155">
    <property type="entry name" value="Aminotran_1_2"/>
    <property type="match status" value="1"/>
</dbReference>
<accession>A0A0C2N3T1</accession>
<gene>
    <name evidence="11" type="ORF">EXM65_15240</name>
    <name evidence="12" type="ORF">FC774_09520</name>
    <name evidence="13" type="ORF">FDB51_03680</name>
</gene>
<comment type="cofactor">
    <cofactor evidence="1">
        <name>pyridoxal 5'-phosphate</name>
        <dbReference type="ChEBI" id="CHEBI:597326"/>
    </cofactor>
</comment>
<comment type="caution">
    <text evidence="11">The sequence shown here is derived from an EMBL/GenBank/DDBJ whole genome shotgun (WGS) entry which is preliminary data.</text>
</comment>
<evidence type="ECO:0000256" key="6">
    <source>
        <dbReference type="ARBA" id="ARBA00022898"/>
    </source>
</evidence>
<dbReference type="PROSITE" id="PS00105">
    <property type="entry name" value="AA_TRANSFER_CLASS_1"/>
    <property type="match status" value="1"/>
</dbReference>
<name>A0A0C2N3T1_CLOBO</name>
<keyword evidence="5" id="KW-0169">Cobalamin biosynthesis</keyword>
<reference evidence="15 16" key="2">
    <citation type="submission" date="2019-04" db="EMBL/GenBank/DDBJ databases">
        <title>Genome sequencing of Clostridium botulinum Groups I-IV and Clostridium butyricum.</title>
        <authorList>
            <person name="Brunt J."/>
            <person name="Van Vliet A.H.M."/>
            <person name="Stringer S.C."/>
            <person name="Carter A.T."/>
            <person name="Peck M.W."/>
        </authorList>
    </citation>
    <scope>NUCLEOTIDE SEQUENCE [LARGE SCALE GENOMIC DNA]</scope>
    <source>
        <strain evidence="12 16">1605</strain>
        <strain evidence="13 15">CB-K-33E</strain>
    </source>
</reference>
<sequence length="360" mass="41561">MANTGHGGNIKEVARQNGIDYNNIIDFSSNINPLGMSSKVKDAIIDSMEEIKKYPDISYMELKKSISEYEHIHESYLMLGNGAAEVLFNIVKALNPKKVLIPVPTFSEYKEAVECVNSKVELYEMREETSFHICEDILDKITNEIDLIFICNPNNPTGTLTSKELLMKILIKSKENNSMVLIDESFMDFVSENFSMINVLKEFENLIILKSLTKFFAIPGLRIGYGLCSNKDFISEVYKITPAWNINILADVATRASLEDKNYIRKSIQYMEKERAFLYNSLKAFKNLIVYEPSVNFIFFKSNLDINLKLELLKYNILIRSCSNYHGLNECYYRVAVKGREDNIKLIYYMKNIFDQNKKD</sequence>
<reference evidence="11 14" key="1">
    <citation type="submission" date="2019-02" db="EMBL/GenBank/DDBJ databases">
        <title>Genome sequencing of Clostridium botulinum clinical isolates.</title>
        <authorList>
            <person name="Brunt J."/>
            <person name="Van Vliet A.H.M."/>
            <person name="Stringer S.C."/>
            <person name="Grant K.A."/>
            <person name="Carter A.C."/>
            <person name="Peck M.W."/>
        </authorList>
    </citation>
    <scope>NUCLEOTIDE SEQUENCE [LARGE SCALE GENOMIC DNA]</scope>
    <source>
        <strain evidence="11 14">H113700579</strain>
    </source>
</reference>
<evidence type="ECO:0000313" key="11">
    <source>
        <dbReference type="EMBL" id="NFA43883.1"/>
    </source>
</evidence>
<dbReference type="Proteomes" id="UP000472355">
    <property type="component" value="Unassembled WGS sequence"/>
</dbReference>
<evidence type="ECO:0000256" key="3">
    <source>
        <dbReference type="ARBA" id="ARBA00004953"/>
    </source>
</evidence>
<dbReference type="CDD" id="cd00609">
    <property type="entry name" value="AAT_like"/>
    <property type="match status" value="1"/>
</dbReference>
<evidence type="ECO:0000313" key="12">
    <source>
        <dbReference type="EMBL" id="NFF88102.1"/>
    </source>
</evidence>
<evidence type="ECO:0000256" key="9">
    <source>
        <dbReference type="ARBA" id="ARBA00048531"/>
    </source>
</evidence>
<dbReference type="GO" id="GO:0048472">
    <property type="term" value="F:threonine-phosphate decarboxylase activity"/>
    <property type="evidence" value="ECO:0007669"/>
    <property type="project" value="UniProtKB-EC"/>
</dbReference>
<dbReference type="EMBL" id="SWVK01000004">
    <property type="protein sequence ID" value="NFN34242.1"/>
    <property type="molecule type" value="Genomic_DNA"/>
</dbReference>
<organism evidence="11 14">
    <name type="scientific">Clostridium botulinum</name>
    <dbReference type="NCBI Taxonomy" id="1491"/>
    <lineage>
        <taxon>Bacteria</taxon>
        <taxon>Bacillati</taxon>
        <taxon>Bacillota</taxon>
        <taxon>Clostridia</taxon>
        <taxon>Eubacteriales</taxon>
        <taxon>Clostridiaceae</taxon>
        <taxon>Clostridium</taxon>
    </lineage>
</organism>
<dbReference type="PANTHER" id="PTHR42885:SF1">
    <property type="entry name" value="THREONINE-PHOSPHATE DECARBOXYLASE"/>
    <property type="match status" value="1"/>
</dbReference>
<dbReference type="RefSeq" id="WP_012450223.1">
    <property type="nucleotide sequence ID" value="NZ_CP010520.1"/>
</dbReference>
<evidence type="ECO:0000256" key="7">
    <source>
        <dbReference type="ARBA" id="ARBA00023239"/>
    </source>
</evidence>
<dbReference type="PANTHER" id="PTHR42885">
    <property type="entry name" value="HISTIDINOL-PHOSPHATE AMINOTRANSFERASE-RELATED"/>
    <property type="match status" value="1"/>
</dbReference>
<evidence type="ECO:0000313" key="16">
    <source>
        <dbReference type="Proteomes" id="UP000476820"/>
    </source>
</evidence>
<dbReference type="Proteomes" id="UP000473681">
    <property type="component" value="Unassembled WGS sequence"/>
</dbReference>
<dbReference type="EMBL" id="SWOV01000021">
    <property type="protein sequence ID" value="NFF88102.1"/>
    <property type="molecule type" value="Genomic_DNA"/>
</dbReference>
<dbReference type="InterPro" id="IPR005860">
    <property type="entry name" value="CobD"/>
</dbReference>